<keyword evidence="1" id="KW-0472">Membrane</keyword>
<proteinExistence type="predicted"/>
<sequence length="103" mass="11829">MNLTKKIALFYLKSKKINEKFKGHLPLCDLKDAELSIYMSQFFHYHFLQISKCTAIAGCESSLGNNARQWHKYAAGKKFIAKLFLILFNYSVSTSTIGFLLIK</sequence>
<dbReference type="EMBL" id="REGN01011384">
    <property type="protein sequence ID" value="RMZ97493.1"/>
    <property type="molecule type" value="Genomic_DNA"/>
</dbReference>
<dbReference type="Proteomes" id="UP000276133">
    <property type="component" value="Unassembled WGS sequence"/>
</dbReference>
<gene>
    <name evidence="2" type="ORF">BpHYR1_000238</name>
</gene>
<evidence type="ECO:0000313" key="3">
    <source>
        <dbReference type="Proteomes" id="UP000276133"/>
    </source>
</evidence>
<evidence type="ECO:0000256" key="1">
    <source>
        <dbReference type="SAM" id="Phobius"/>
    </source>
</evidence>
<accession>A0A3M7PEN8</accession>
<reference evidence="2 3" key="1">
    <citation type="journal article" date="2018" name="Sci. Rep.">
        <title>Genomic signatures of local adaptation to the degree of environmental predictability in rotifers.</title>
        <authorList>
            <person name="Franch-Gras L."/>
            <person name="Hahn C."/>
            <person name="Garcia-Roger E.M."/>
            <person name="Carmona M.J."/>
            <person name="Serra M."/>
            <person name="Gomez A."/>
        </authorList>
    </citation>
    <scope>NUCLEOTIDE SEQUENCE [LARGE SCALE GENOMIC DNA]</scope>
    <source>
        <strain evidence="2">HYR1</strain>
    </source>
</reference>
<feature type="transmembrane region" description="Helical" evidence="1">
    <location>
        <begin position="79"/>
        <end position="102"/>
    </location>
</feature>
<comment type="caution">
    <text evidence="2">The sequence shown here is derived from an EMBL/GenBank/DDBJ whole genome shotgun (WGS) entry which is preliminary data.</text>
</comment>
<protein>
    <submittedName>
        <fullName evidence="2">Uncharacterized protein</fullName>
    </submittedName>
</protein>
<keyword evidence="3" id="KW-1185">Reference proteome</keyword>
<keyword evidence="1" id="KW-0812">Transmembrane</keyword>
<organism evidence="2 3">
    <name type="scientific">Brachionus plicatilis</name>
    <name type="common">Marine rotifer</name>
    <name type="synonym">Brachionus muelleri</name>
    <dbReference type="NCBI Taxonomy" id="10195"/>
    <lineage>
        <taxon>Eukaryota</taxon>
        <taxon>Metazoa</taxon>
        <taxon>Spiralia</taxon>
        <taxon>Gnathifera</taxon>
        <taxon>Rotifera</taxon>
        <taxon>Eurotatoria</taxon>
        <taxon>Monogononta</taxon>
        <taxon>Pseudotrocha</taxon>
        <taxon>Ploima</taxon>
        <taxon>Brachionidae</taxon>
        <taxon>Brachionus</taxon>
    </lineage>
</organism>
<name>A0A3M7PEN8_BRAPC</name>
<keyword evidence="1" id="KW-1133">Transmembrane helix</keyword>
<dbReference type="AlphaFoldDB" id="A0A3M7PEN8"/>
<evidence type="ECO:0000313" key="2">
    <source>
        <dbReference type="EMBL" id="RMZ97493.1"/>
    </source>
</evidence>